<gene>
    <name evidence="3" type="ORF">COU19_01050</name>
</gene>
<sequence length="158" mass="17502">MSMNREKDCIFCRIVSGDAPSHTIWEDEKHLAFLSIFPNTEGFSVVVPKAHYPSYIFALPDAVISNLVLAARNVAKRLDAAFDDVGRTGMILEGFGVDHAHAKLFPMHGTAAGDWKQHKATIDTYFDTYQGYISSHDSGRADDAELATLASRIRDQEV</sequence>
<proteinExistence type="predicted"/>
<feature type="domain" description="HIT" evidence="2">
    <location>
        <begin position="10"/>
        <end position="117"/>
    </location>
</feature>
<name>A0A2H0UCA9_9BACT</name>
<evidence type="ECO:0000313" key="4">
    <source>
        <dbReference type="Proteomes" id="UP000230179"/>
    </source>
</evidence>
<dbReference type="SUPFAM" id="SSF54197">
    <property type="entry name" value="HIT-like"/>
    <property type="match status" value="1"/>
</dbReference>
<evidence type="ECO:0000313" key="3">
    <source>
        <dbReference type="EMBL" id="PIR83306.1"/>
    </source>
</evidence>
<dbReference type="InterPro" id="IPR011146">
    <property type="entry name" value="HIT-like"/>
</dbReference>
<dbReference type="PANTHER" id="PTHR46648">
    <property type="entry name" value="HIT FAMILY PROTEIN 1"/>
    <property type="match status" value="1"/>
</dbReference>
<reference evidence="4" key="1">
    <citation type="submission" date="2017-09" db="EMBL/GenBank/DDBJ databases">
        <title>Depth-based differentiation of microbial function through sediment-hosted aquifers and enrichment of novel symbionts in the deep terrestrial subsurface.</title>
        <authorList>
            <person name="Probst A.J."/>
            <person name="Ladd B."/>
            <person name="Jarett J.K."/>
            <person name="Geller-Mcgrath D.E."/>
            <person name="Sieber C.M.K."/>
            <person name="Emerson J.B."/>
            <person name="Anantharaman K."/>
            <person name="Thomas B.C."/>
            <person name="Malmstrom R."/>
            <person name="Stieglmeier M."/>
            <person name="Klingl A."/>
            <person name="Woyke T."/>
            <person name="Ryan C.M."/>
            <person name="Banfield J.F."/>
        </authorList>
    </citation>
    <scope>NUCLEOTIDE SEQUENCE [LARGE SCALE GENOMIC DNA]</scope>
</reference>
<dbReference type="Pfam" id="PF01230">
    <property type="entry name" value="HIT"/>
    <property type="match status" value="1"/>
</dbReference>
<organism evidence="3 4">
    <name type="scientific">Candidatus Kaiserbacteria bacterium CG10_big_fil_rev_8_21_14_0_10_56_12</name>
    <dbReference type="NCBI Taxonomy" id="1974611"/>
    <lineage>
        <taxon>Bacteria</taxon>
        <taxon>Candidatus Kaiseribacteriota</taxon>
    </lineage>
</organism>
<accession>A0A2H0UCA9</accession>
<evidence type="ECO:0000256" key="1">
    <source>
        <dbReference type="PROSITE-ProRule" id="PRU00464"/>
    </source>
</evidence>
<dbReference type="GO" id="GO:0009117">
    <property type="term" value="P:nucleotide metabolic process"/>
    <property type="evidence" value="ECO:0007669"/>
    <property type="project" value="TreeGrafter"/>
</dbReference>
<dbReference type="AlphaFoldDB" id="A0A2H0UCA9"/>
<comment type="caution">
    <text evidence="1">Lacks conserved residue(s) required for the propagation of feature annotation.</text>
</comment>
<comment type="caution">
    <text evidence="3">The sequence shown here is derived from an EMBL/GenBank/DDBJ whole genome shotgun (WGS) entry which is preliminary data.</text>
</comment>
<protein>
    <submittedName>
        <fullName evidence="3">Diadenosine tetraphosphate hydrolase</fullName>
    </submittedName>
</protein>
<evidence type="ECO:0000259" key="2">
    <source>
        <dbReference type="PROSITE" id="PS51084"/>
    </source>
</evidence>
<keyword evidence="3" id="KW-0378">Hydrolase</keyword>
<dbReference type="Proteomes" id="UP000230179">
    <property type="component" value="Unassembled WGS sequence"/>
</dbReference>
<dbReference type="PRINTS" id="PR00332">
    <property type="entry name" value="HISTRIAD"/>
</dbReference>
<dbReference type="EMBL" id="PFBL01000008">
    <property type="protein sequence ID" value="PIR83306.1"/>
    <property type="molecule type" value="Genomic_DNA"/>
</dbReference>
<dbReference type="InterPro" id="IPR036265">
    <property type="entry name" value="HIT-like_sf"/>
</dbReference>
<dbReference type="Gene3D" id="3.30.428.10">
    <property type="entry name" value="HIT-like"/>
    <property type="match status" value="1"/>
</dbReference>
<dbReference type="PANTHER" id="PTHR46648:SF1">
    <property type="entry name" value="ADENOSINE 5'-MONOPHOSPHORAMIDASE HNT1"/>
    <property type="match status" value="1"/>
</dbReference>
<dbReference type="InterPro" id="IPR001310">
    <property type="entry name" value="Histidine_triad_HIT"/>
</dbReference>
<dbReference type="PROSITE" id="PS51084">
    <property type="entry name" value="HIT_2"/>
    <property type="match status" value="1"/>
</dbReference>
<dbReference type="GO" id="GO:0016787">
    <property type="term" value="F:hydrolase activity"/>
    <property type="evidence" value="ECO:0007669"/>
    <property type="project" value="UniProtKB-KW"/>
</dbReference>